<dbReference type="NCBIfam" id="TIGR01644">
    <property type="entry name" value="phage_P2_V"/>
    <property type="match status" value="1"/>
</dbReference>
<dbReference type="RefSeq" id="WP_051622919.1">
    <property type="nucleotide sequence ID" value="NZ_AP020335.1"/>
</dbReference>
<evidence type="ECO:0000313" key="4">
    <source>
        <dbReference type="Proteomes" id="UP000027341"/>
    </source>
</evidence>
<keyword evidence="4" id="KW-1185">Reference proteome</keyword>
<evidence type="ECO:0000313" key="3">
    <source>
        <dbReference type="EMBL" id="KDN94848.1"/>
    </source>
</evidence>
<evidence type="ECO:0000259" key="2">
    <source>
        <dbReference type="Pfam" id="PF06890"/>
    </source>
</evidence>
<dbReference type="Proteomes" id="UP000027341">
    <property type="component" value="Unassembled WGS sequence"/>
</dbReference>
<dbReference type="Pfam" id="PF06890">
    <property type="entry name" value="Phage_Mu_Gp45"/>
    <property type="match status" value="1"/>
</dbReference>
<sequence length="219" mass="23333">MSDRIEQIIQRLKLIFGTGITQRATTFIVQLKMATGVVNDRIKRVHNYGFMSRPLEGSKAYTLFVAGDTSRGIAVCIEDERYQMELQPGEVAILDNKGNLVHFTDQGIKVKTPFTVDIEATQNVNVTCENATVKATKTTINSETEINGKTTINNDLEVNGKATVTDVCSVGGLAAAGGGAVQAEGGMDMIGGDITVDGIGVKGHHHEDSLGNPTSPSLP</sequence>
<evidence type="ECO:0000256" key="1">
    <source>
        <dbReference type="SAM" id="MobiDB-lite"/>
    </source>
</evidence>
<accession>A0A066ZM10</accession>
<feature type="domain" description="Bacteriophage Mu Gp45 N-terminal" evidence="2">
    <location>
        <begin position="27"/>
        <end position="81"/>
    </location>
</feature>
<protein>
    <recommendedName>
        <fullName evidence="2">Bacteriophage Mu Gp45 N-terminal domain-containing protein</fullName>
    </recommendedName>
</protein>
<reference evidence="3 4" key="1">
    <citation type="submission" date="2014-04" db="EMBL/GenBank/DDBJ databases">
        <title>Draft genome sequence of Hydrogenovibrio marinus MH-110, a model organism for aerobic H2 metabolism.</title>
        <authorList>
            <person name="Cha H.J."/>
            <person name="Jo B.H."/>
            <person name="Hwang B.H."/>
        </authorList>
    </citation>
    <scope>NUCLEOTIDE SEQUENCE [LARGE SCALE GENOMIC DNA]</scope>
    <source>
        <strain evidence="3 4">MH-110</strain>
    </source>
</reference>
<dbReference type="AlphaFoldDB" id="A0A066ZM10"/>
<dbReference type="InterPro" id="IPR053861">
    <property type="entry name" value="Phage_Mu_Gp45_N"/>
</dbReference>
<feature type="region of interest" description="Disordered" evidence="1">
    <location>
        <begin position="200"/>
        <end position="219"/>
    </location>
</feature>
<organism evidence="3 4">
    <name type="scientific">Hydrogenovibrio marinus</name>
    <dbReference type="NCBI Taxonomy" id="28885"/>
    <lineage>
        <taxon>Bacteria</taxon>
        <taxon>Pseudomonadati</taxon>
        <taxon>Pseudomonadota</taxon>
        <taxon>Gammaproteobacteria</taxon>
        <taxon>Thiotrichales</taxon>
        <taxon>Piscirickettsiaceae</taxon>
        <taxon>Hydrogenovibrio</taxon>
    </lineage>
</organism>
<dbReference type="InterPro" id="IPR013046">
    <property type="entry name" value="GpV/Gp45"/>
</dbReference>
<dbReference type="EMBL" id="JMIU01000001">
    <property type="protein sequence ID" value="KDN94848.1"/>
    <property type="molecule type" value="Genomic_DNA"/>
</dbReference>
<name>A0A066ZM10_HYDMR</name>
<comment type="caution">
    <text evidence="3">The sequence shown here is derived from an EMBL/GenBank/DDBJ whole genome shotgun (WGS) entry which is preliminary data.</text>
</comment>
<dbReference type="STRING" id="28885.EI16_00600"/>
<gene>
    <name evidence="3" type="ORF">EI16_00600</name>
</gene>
<proteinExistence type="predicted"/>